<evidence type="ECO:0000313" key="3">
    <source>
        <dbReference type="EMBL" id="KAJ3054788.1"/>
    </source>
</evidence>
<feature type="region of interest" description="Disordered" evidence="1">
    <location>
        <begin position="167"/>
        <end position="213"/>
    </location>
</feature>
<dbReference type="AlphaFoldDB" id="A0AAD5SHN2"/>
<dbReference type="Proteomes" id="UP001212841">
    <property type="component" value="Unassembled WGS sequence"/>
</dbReference>
<dbReference type="GO" id="GO:0000922">
    <property type="term" value="C:spindle pole"/>
    <property type="evidence" value="ECO:0007669"/>
    <property type="project" value="InterPro"/>
</dbReference>
<name>A0AAD5SHN2_9FUNG</name>
<feature type="region of interest" description="Disordered" evidence="1">
    <location>
        <begin position="1"/>
        <end position="33"/>
    </location>
</feature>
<feature type="compositionally biased region" description="Basic and acidic residues" evidence="1">
    <location>
        <begin position="265"/>
        <end position="318"/>
    </location>
</feature>
<organism evidence="3 4">
    <name type="scientific">Rhizophlyctis rosea</name>
    <dbReference type="NCBI Taxonomy" id="64517"/>
    <lineage>
        <taxon>Eukaryota</taxon>
        <taxon>Fungi</taxon>
        <taxon>Fungi incertae sedis</taxon>
        <taxon>Chytridiomycota</taxon>
        <taxon>Chytridiomycota incertae sedis</taxon>
        <taxon>Chytridiomycetes</taxon>
        <taxon>Rhizophlyctidales</taxon>
        <taxon>Rhizophlyctidaceae</taxon>
        <taxon>Rhizophlyctis</taxon>
    </lineage>
</organism>
<feature type="region of interest" description="Disordered" evidence="1">
    <location>
        <begin position="47"/>
        <end position="149"/>
    </location>
</feature>
<protein>
    <recommendedName>
        <fullName evidence="2">CCDC66 domain-containing protein</fullName>
    </recommendedName>
</protein>
<comment type="caution">
    <text evidence="3">The sequence shown here is derived from an EMBL/GenBank/DDBJ whole genome shotgun (WGS) entry which is preliminary data.</text>
</comment>
<dbReference type="PANTHER" id="PTHR21616">
    <property type="entry name" value="CENTROSOME SPINDLE POLE ASSOCIATED PROTEIN"/>
    <property type="match status" value="1"/>
</dbReference>
<feature type="compositionally biased region" description="Polar residues" evidence="1">
    <location>
        <begin position="226"/>
        <end position="244"/>
    </location>
</feature>
<dbReference type="GO" id="GO:0032467">
    <property type="term" value="P:positive regulation of cytokinesis"/>
    <property type="evidence" value="ECO:0007669"/>
    <property type="project" value="InterPro"/>
</dbReference>
<dbReference type="GO" id="GO:0005874">
    <property type="term" value="C:microtubule"/>
    <property type="evidence" value="ECO:0007669"/>
    <property type="project" value="InterPro"/>
</dbReference>
<sequence length="367" mass="42062">MPINQQYNDDGGQQRSNNGLAEQRGGASVLERQRKVQQYAKELELQIAEKRATADEERRFRQDPGFSEASDGNQMRTHSPRRQPPGGVDSLGHTSAPIGHLPPVSSISGQKRGAARGFSSTAVQRLRWRTPLSDTQVREKREKQAREKAMFQMEDQKKEQEMAQYNPWGRAGAGAPTRNANGMVTGRRGQPQATAQRLPAINPRSENSYRTPDFFANDKFMETVRGLTSEQRTYPSETKPNVNTDMGMDAHVVAGPSSNQQSFTRGRECMNPWERDEHVRKQKLQREHQEGLQRQIAEREAERSKQSERKRKEDEAEQARLLREQELLKERYAKELEHAKRKETQDLQQTSLKFHPRQCFKVLGKTS</sequence>
<dbReference type="InterPro" id="IPR026708">
    <property type="entry name" value="CSPP1"/>
</dbReference>
<gene>
    <name evidence="3" type="ORF">HK097_000780</name>
</gene>
<evidence type="ECO:0000259" key="2">
    <source>
        <dbReference type="Pfam" id="PF15236"/>
    </source>
</evidence>
<feature type="compositionally biased region" description="Basic and acidic residues" evidence="1">
    <location>
        <begin position="136"/>
        <end position="149"/>
    </location>
</feature>
<proteinExistence type="predicted"/>
<dbReference type="InterPro" id="IPR040467">
    <property type="entry name" value="CCDC66_dom"/>
</dbReference>
<feature type="region of interest" description="Disordered" evidence="1">
    <location>
        <begin position="226"/>
        <end position="318"/>
    </location>
</feature>
<dbReference type="EMBL" id="JADGJD010000115">
    <property type="protein sequence ID" value="KAJ3054788.1"/>
    <property type="molecule type" value="Genomic_DNA"/>
</dbReference>
<evidence type="ECO:0000313" key="4">
    <source>
        <dbReference type="Proteomes" id="UP001212841"/>
    </source>
</evidence>
<feature type="compositionally biased region" description="Basic and acidic residues" evidence="1">
    <location>
        <begin position="47"/>
        <end position="62"/>
    </location>
</feature>
<evidence type="ECO:0000256" key="1">
    <source>
        <dbReference type="SAM" id="MobiDB-lite"/>
    </source>
</evidence>
<feature type="region of interest" description="Disordered" evidence="1">
    <location>
        <begin position="338"/>
        <end position="367"/>
    </location>
</feature>
<keyword evidence="4" id="KW-1185">Reference proteome</keyword>
<dbReference type="PANTHER" id="PTHR21616:SF2">
    <property type="entry name" value="CENTROSOME AND SPINDLE POLE-ASSOCIATED PROTEIN 1"/>
    <property type="match status" value="1"/>
</dbReference>
<accession>A0AAD5SHN2</accession>
<dbReference type="Pfam" id="PF15236">
    <property type="entry name" value="CCDC66"/>
    <property type="match status" value="1"/>
</dbReference>
<feature type="domain" description="CCDC66" evidence="2">
    <location>
        <begin position="240"/>
        <end position="348"/>
    </location>
</feature>
<feature type="compositionally biased region" description="Polar residues" evidence="1">
    <location>
        <begin position="1"/>
        <end position="20"/>
    </location>
</feature>
<reference evidence="3" key="1">
    <citation type="submission" date="2020-05" db="EMBL/GenBank/DDBJ databases">
        <title>Phylogenomic resolution of chytrid fungi.</title>
        <authorList>
            <person name="Stajich J.E."/>
            <person name="Amses K."/>
            <person name="Simmons R."/>
            <person name="Seto K."/>
            <person name="Myers J."/>
            <person name="Bonds A."/>
            <person name="Quandt C.A."/>
            <person name="Barry K."/>
            <person name="Liu P."/>
            <person name="Grigoriev I."/>
            <person name="Longcore J.E."/>
            <person name="James T.Y."/>
        </authorList>
    </citation>
    <scope>NUCLEOTIDE SEQUENCE</scope>
    <source>
        <strain evidence="3">JEL0318</strain>
    </source>
</reference>